<comment type="caution">
    <text evidence="2">The sequence shown here is derived from an EMBL/GenBank/DDBJ whole genome shotgun (WGS) entry which is preliminary data.</text>
</comment>
<evidence type="ECO:0000313" key="3">
    <source>
        <dbReference type="Proteomes" id="UP000652013"/>
    </source>
</evidence>
<gene>
    <name evidence="2" type="ORF">Sya03_36520</name>
</gene>
<feature type="compositionally biased region" description="Pro residues" evidence="1">
    <location>
        <begin position="76"/>
        <end position="85"/>
    </location>
</feature>
<sequence length="85" mass="8300">MVPSAAGPHRKCHALTAPAPAHLLDDSGQPQGLPPRIGGSEAVAVILVAAGVVVSVWTGAAPPGSPGGRGARCTRPPNPTPSPST</sequence>
<proteinExistence type="predicted"/>
<evidence type="ECO:0000313" key="2">
    <source>
        <dbReference type="EMBL" id="GIJ04300.1"/>
    </source>
</evidence>
<dbReference type="AlphaFoldDB" id="A0A8J3YAP3"/>
<dbReference type="EMBL" id="BOOY01000026">
    <property type="protein sequence ID" value="GIJ04300.1"/>
    <property type="molecule type" value="Genomic_DNA"/>
</dbReference>
<feature type="region of interest" description="Disordered" evidence="1">
    <location>
        <begin position="1"/>
        <end position="35"/>
    </location>
</feature>
<reference evidence="2" key="1">
    <citation type="submission" date="2021-01" db="EMBL/GenBank/DDBJ databases">
        <title>Whole genome shotgun sequence of Spirilliplanes yamanashiensis NBRC 15828.</title>
        <authorList>
            <person name="Komaki H."/>
            <person name="Tamura T."/>
        </authorList>
    </citation>
    <scope>NUCLEOTIDE SEQUENCE</scope>
    <source>
        <strain evidence="2">NBRC 15828</strain>
    </source>
</reference>
<accession>A0A8J3YAP3</accession>
<protein>
    <submittedName>
        <fullName evidence="2">Uncharacterized protein</fullName>
    </submittedName>
</protein>
<organism evidence="2 3">
    <name type="scientific">Spirilliplanes yamanashiensis</name>
    <dbReference type="NCBI Taxonomy" id="42233"/>
    <lineage>
        <taxon>Bacteria</taxon>
        <taxon>Bacillati</taxon>
        <taxon>Actinomycetota</taxon>
        <taxon>Actinomycetes</taxon>
        <taxon>Micromonosporales</taxon>
        <taxon>Micromonosporaceae</taxon>
        <taxon>Spirilliplanes</taxon>
    </lineage>
</organism>
<keyword evidence="3" id="KW-1185">Reference proteome</keyword>
<name>A0A8J3YAP3_9ACTN</name>
<feature type="region of interest" description="Disordered" evidence="1">
    <location>
        <begin position="58"/>
        <end position="85"/>
    </location>
</feature>
<evidence type="ECO:0000256" key="1">
    <source>
        <dbReference type="SAM" id="MobiDB-lite"/>
    </source>
</evidence>
<dbReference type="Proteomes" id="UP000652013">
    <property type="component" value="Unassembled WGS sequence"/>
</dbReference>